<comment type="function">
    <text evidence="9">Catalyzes the reversible interconversion of serine and glycine with tetrahydrofolate (THF) serving as the one-carbon carrier. This reaction serves as the major source of one-carbon groups required for the biosynthesis of purines, thymidylate, methionine, and other important biomolecules. Also exhibits THF-independent aldolase activity toward beta-hydroxyamino acids, producing glycine and aldehydes, via a retro-aldol mechanism.</text>
</comment>
<dbReference type="PIRSF" id="PIRSF000412">
    <property type="entry name" value="SHMT"/>
    <property type="match status" value="1"/>
</dbReference>
<comment type="pathway">
    <text evidence="9">One-carbon metabolism; tetrahydrofolate interconversion.</text>
</comment>
<dbReference type="InterPro" id="IPR039429">
    <property type="entry name" value="SHMT-like_dom"/>
</dbReference>
<evidence type="ECO:0000259" key="11">
    <source>
        <dbReference type="Pfam" id="PF00464"/>
    </source>
</evidence>
<protein>
    <recommendedName>
        <fullName evidence="9">Serine hydroxymethyltransferase</fullName>
        <shortName evidence="9">SHMT</shortName>
        <shortName evidence="9">Serine methylase</shortName>
        <ecNumber evidence="9">2.1.2.1</ecNumber>
    </recommendedName>
</protein>
<evidence type="ECO:0000256" key="7">
    <source>
        <dbReference type="ARBA" id="ARBA00022679"/>
    </source>
</evidence>
<dbReference type="GO" id="GO:0035999">
    <property type="term" value="P:tetrahydrofolate interconversion"/>
    <property type="evidence" value="ECO:0007669"/>
    <property type="project" value="UniProtKB-UniRule"/>
</dbReference>
<evidence type="ECO:0000256" key="9">
    <source>
        <dbReference type="HAMAP-Rule" id="MF_00051"/>
    </source>
</evidence>
<keyword evidence="8 9" id="KW-0663">Pyridoxal phosphate</keyword>
<comment type="similarity">
    <text evidence="3 9">Belongs to the SHMT family.</text>
</comment>
<dbReference type="SUPFAM" id="SSF53383">
    <property type="entry name" value="PLP-dependent transferases"/>
    <property type="match status" value="1"/>
</dbReference>
<comment type="pathway">
    <text evidence="9">Amino-acid biosynthesis; glycine biosynthesis; glycine from L-serine: step 1/1.</text>
</comment>
<name>A0A5S3N799_9FLAO</name>
<dbReference type="HAMAP" id="MF_00051">
    <property type="entry name" value="SHMT"/>
    <property type="match status" value="1"/>
</dbReference>
<proteinExistence type="inferred from homology"/>
<dbReference type="PROSITE" id="PS00096">
    <property type="entry name" value="SHMT"/>
    <property type="match status" value="1"/>
</dbReference>
<dbReference type="GO" id="GO:0030170">
    <property type="term" value="F:pyridoxal phosphate binding"/>
    <property type="evidence" value="ECO:0007669"/>
    <property type="project" value="UniProtKB-UniRule"/>
</dbReference>
<keyword evidence="13" id="KW-1185">Reference proteome</keyword>
<feature type="binding site" evidence="9">
    <location>
        <position position="244"/>
    </location>
    <ligand>
        <name>(6S)-5,6,7,8-tetrahydrofolate</name>
        <dbReference type="ChEBI" id="CHEBI:57453"/>
    </ligand>
</feature>
<feature type="modified residue" description="N6-(pyridoxal phosphate)lysine" evidence="9 10">
    <location>
        <position position="222"/>
    </location>
</feature>
<dbReference type="InterPro" id="IPR049943">
    <property type="entry name" value="Ser_HO-MeTrfase-like"/>
</dbReference>
<dbReference type="InterPro" id="IPR015424">
    <property type="entry name" value="PyrdxlP-dep_Trfase"/>
</dbReference>
<dbReference type="InterPro" id="IPR015421">
    <property type="entry name" value="PyrdxlP-dep_Trfase_major"/>
</dbReference>
<dbReference type="GO" id="GO:0019264">
    <property type="term" value="P:glycine biosynthetic process from serine"/>
    <property type="evidence" value="ECO:0007669"/>
    <property type="project" value="UniProtKB-UniRule"/>
</dbReference>
<dbReference type="EMBL" id="VANR01000002">
    <property type="protein sequence ID" value="TMM31173.1"/>
    <property type="molecule type" value="Genomic_DNA"/>
</dbReference>
<evidence type="ECO:0000256" key="8">
    <source>
        <dbReference type="ARBA" id="ARBA00022898"/>
    </source>
</evidence>
<comment type="caution">
    <text evidence="12">The sequence shown here is derived from an EMBL/GenBank/DDBJ whole genome shotgun (WGS) entry which is preliminary data.</text>
</comment>
<feature type="binding site" evidence="9">
    <location>
        <begin position="361"/>
        <end position="363"/>
    </location>
    <ligand>
        <name>(6S)-5,6,7,8-tetrahydrofolate</name>
        <dbReference type="ChEBI" id="CHEBI:57453"/>
    </ligand>
</feature>
<dbReference type="EC" id="2.1.2.1" evidence="9"/>
<dbReference type="NCBIfam" id="NF000586">
    <property type="entry name" value="PRK00011.1"/>
    <property type="match status" value="1"/>
</dbReference>
<reference evidence="12 13" key="1">
    <citation type="submission" date="2019-05" db="EMBL/GenBank/DDBJ databases">
        <title>Polaribacter aestuariivivens sp. nov., isolated from a tidal flat.</title>
        <authorList>
            <person name="Yoon J.-H."/>
        </authorList>
    </citation>
    <scope>NUCLEOTIDE SEQUENCE [LARGE SCALE GENOMIC DNA]</scope>
    <source>
        <strain evidence="12 13">DBTF-3</strain>
    </source>
</reference>
<dbReference type="CDD" id="cd00378">
    <property type="entry name" value="SHMT"/>
    <property type="match status" value="1"/>
</dbReference>
<accession>A0A5S3N799</accession>
<comment type="catalytic activity">
    <reaction evidence="9">
        <text>(6R)-5,10-methylene-5,6,7,8-tetrahydrofolate + glycine + H2O = (6S)-5,6,7,8-tetrahydrofolate + L-serine</text>
        <dbReference type="Rhea" id="RHEA:15481"/>
        <dbReference type="ChEBI" id="CHEBI:15377"/>
        <dbReference type="ChEBI" id="CHEBI:15636"/>
        <dbReference type="ChEBI" id="CHEBI:33384"/>
        <dbReference type="ChEBI" id="CHEBI:57305"/>
        <dbReference type="ChEBI" id="CHEBI:57453"/>
        <dbReference type="EC" id="2.1.2.1"/>
    </reaction>
</comment>
<dbReference type="InterPro" id="IPR019798">
    <property type="entry name" value="Ser_HO-MeTrfase_PLP_BS"/>
</dbReference>
<keyword evidence="5 9" id="KW-0963">Cytoplasm</keyword>
<evidence type="ECO:0000256" key="1">
    <source>
        <dbReference type="ARBA" id="ARBA00001933"/>
    </source>
</evidence>
<organism evidence="12 13">
    <name type="scientific">Polaribacter aestuariivivens</name>
    <dbReference type="NCBI Taxonomy" id="2304626"/>
    <lineage>
        <taxon>Bacteria</taxon>
        <taxon>Pseudomonadati</taxon>
        <taxon>Bacteroidota</taxon>
        <taxon>Flavobacteriia</taxon>
        <taxon>Flavobacteriales</taxon>
        <taxon>Flavobacteriaceae</taxon>
    </lineage>
</organism>
<dbReference type="GO" id="GO:0008168">
    <property type="term" value="F:methyltransferase activity"/>
    <property type="evidence" value="ECO:0007669"/>
    <property type="project" value="UniProtKB-KW"/>
</dbReference>
<feature type="site" description="Plays an important role in substrate specificity" evidence="9">
    <location>
        <position position="221"/>
    </location>
</feature>
<evidence type="ECO:0000256" key="10">
    <source>
        <dbReference type="PIRSR" id="PIRSR000412-50"/>
    </source>
</evidence>
<dbReference type="Pfam" id="PF00464">
    <property type="entry name" value="SHMT"/>
    <property type="match status" value="1"/>
</dbReference>
<dbReference type="Proteomes" id="UP000307140">
    <property type="component" value="Unassembled WGS sequence"/>
</dbReference>
<dbReference type="Gene3D" id="3.40.640.10">
    <property type="entry name" value="Type I PLP-dependent aspartate aminotransferase-like (Major domain)"/>
    <property type="match status" value="1"/>
</dbReference>
<dbReference type="PANTHER" id="PTHR11680:SF35">
    <property type="entry name" value="SERINE HYDROXYMETHYLTRANSFERASE 1"/>
    <property type="match status" value="1"/>
</dbReference>
<comment type="subcellular location">
    <subcellularLocation>
        <location evidence="2 9">Cytoplasm</location>
    </subcellularLocation>
</comment>
<keyword evidence="6 9" id="KW-0554">One-carbon metabolism</keyword>
<comment type="subunit">
    <text evidence="4 9">Homodimer.</text>
</comment>
<dbReference type="AlphaFoldDB" id="A0A5S3N799"/>
<dbReference type="PANTHER" id="PTHR11680">
    <property type="entry name" value="SERINE HYDROXYMETHYLTRANSFERASE"/>
    <property type="match status" value="1"/>
</dbReference>
<dbReference type="InterPro" id="IPR001085">
    <property type="entry name" value="Ser_HO-MeTrfase"/>
</dbReference>
<keyword evidence="12" id="KW-0489">Methyltransferase</keyword>
<feature type="domain" description="Serine hydroxymethyltransferase-like" evidence="11">
    <location>
        <begin position="2"/>
        <end position="392"/>
    </location>
</feature>
<dbReference type="Gene3D" id="3.90.1150.10">
    <property type="entry name" value="Aspartate Aminotransferase, domain 1"/>
    <property type="match status" value="1"/>
</dbReference>
<dbReference type="RefSeq" id="WP_138534903.1">
    <property type="nucleotide sequence ID" value="NZ_VANR01000002.1"/>
</dbReference>
<keyword evidence="9" id="KW-0028">Amino-acid biosynthesis</keyword>
<evidence type="ECO:0000256" key="4">
    <source>
        <dbReference type="ARBA" id="ARBA00011738"/>
    </source>
</evidence>
<dbReference type="UniPathway" id="UPA00288">
    <property type="reaction ID" value="UER01023"/>
</dbReference>
<dbReference type="GO" id="GO:0005829">
    <property type="term" value="C:cytosol"/>
    <property type="evidence" value="ECO:0007669"/>
    <property type="project" value="TreeGrafter"/>
</dbReference>
<evidence type="ECO:0000256" key="6">
    <source>
        <dbReference type="ARBA" id="ARBA00022563"/>
    </source>
</evidence>
<dbReference type="InterPro" id="IPR015422">
    <property type="entry name" value="PyrdxlP-dep_Trfase_small"/>
</dbReference>
<evidence type="ECO:0000256" key="3">
    <source>
        <dbReference type="ARBA" id="ARBA00006376"/>
    </source>
</evidence>
<evidence type="ECO:0000313" key="13">
    <source>
        <dbReference type="Proteomes" id="UP000307140"/>
    </source>
</evidence>
<dbReference type="GO" id="GO:0004372">
    <property type="term" value="F:glycine hydroxymethyltransferase activity"/>
    <property type="evidence" value="ECO:0007669"/>
    <property type="project" value="UniProtKB-UniRule"/>
</dbReference>
<dbReference type="FunFam" id="3.40.640.10:FF:000001">
    <property type="entry name" value="Serine hydroxymethyltransferase"/>
    <property type="match status" value="1"/>
</dbReference>
<evidence type="ECO:0000256" key="2">
    <source>
        <dbReference type="ARBA" id="ARBA00004496"/>
    </source>
</evidence>
<dbReference type="GO" id="GO:0032259">
    <property type="term" value="P:methylation"/>
    <property type="evidence" value="ECO:0007669"/>
    <property type="project" value="UniProtKB-KW"/>
</dbReference>
<dbReference type="UniPathway" id="UPA00193"/>
<comment type="cofactor">
    <cofactor evidence="1 9 10">
        <name>pyridoxal 5'-phosphate</name>
        <dbReference type="ChEBI" id="CHEBI:597326"/>
    </cofactor>
</comment>
<evidence type="ECO:0000313" key="12">
    <source>
        <dbReference type="EMBL" id="TMM31173.1"/>
    </source>
</evidence>
<keyword evidence="7 9" id="KW-0808">Transferase</keyword>
<feature type="binding site" evidence="9">
    <location>
        <begin position="117"/>
        <end position="119"/>
    </location>
    <ligand>
        <name>(6S)-5,6,7,8-tetrahydrofolate</name>
        <dbReference type="ChEBI" id="CHEBI:57453"/>
    </ligand>
</feature>
<dbReference type="OrthoDB" id="9803846at2"/>
<gene>
    <name evidence="9" type="primary">glyA</name>
    <name evidence="12" type="ORF">FDT66_04180</name>
</gene>
<feature type="binding site" evidence="9">
    <location>
        <position position="113"/>
    </location>
    <ligand>
        <name>(6S)-5,6,7,8-tetrahydrofolate</name>
        <dbReference type="ChEBI" id="CHEBI:57453"/>
    </ligand>
</feature>
<evidence type="ECO:0000256" key="5">
    <source>
        <dbReference type="ARBA" id="ARBA00022490"/>
    </source>
</evidence>
<sequence>MQLDNQIFDLIQEEKERQLNGLELIASENFVSDQVMRAQGSILTNKYAEGYPGKRYYGGCEIVDIIEQIAIDRAKELFGAEYVNVQPHSGSQANTAVFAACLKPGDTILGFDLSHGGHLTHGSPVNFSGKLYNPVFYGVDKETGRIDYNHLEQQAKEHKPKLIIAGASAYSRDIDFEKFREIADSVGAILMADISHPAGLIAKGILNDPLPHCHIVTTTTHKTLRGPRGGMIMIGKDFENPFGENLKSGKPKMMSMLLNSAVFPGNQGGPLEHVIAAKAIAFGEALTDEFLEYQIQVKENAAAMAKEFVARGYDIISGGTDNHCMLIDLRNKNISGKDAEIALGKADITVNKNMVPFDDKSPFVTSGIRVGTPAITTRGLKEDDMVAVVNFIDEAIKNADDDDALHEIGEQVSDMMKAKRLFVM</sequence>